<dbReference type="PROSITE" id="PS00028">
    <property type="entry name" value="ZINC_FINGER_C2H2_1"/>
    <property type="match status" value="8"/>
</dbReference>
<evidence type="ECO:0000259" key="7">
    <source>
        <dbReference type="PROSITE" id="PS50157"/>
    </source>
</evidence>
<dbReference type="GO" id="GO:0005634">
    <property type="term" value="C:nucleus"/>
    <property type="evidence" value="ECO:0007669"/>
    <property type="project" value="TreeGrafter"/>
</dbReference>
<organism evidence="8 9">
    <name type="scientific">Ceutorhynchus assimilis</name>
    <name type="common">cabbage seed weevil</name>
    <dbReference type="NCBI Taxonomy" id="467358"/>
    <lineage>
        <taxon>Eukaryota</taxon>
        <taxon>Metazoa</taxon>
        <taxon>Ecdysozoa</taxon>
        <taxon>Arthropoda</taxon>
        <taxon>Hexapoda</taxon>
        <taxon>Insecta</taxon>
        <taxon>Pterygota</taxon>
        <taxon>Neoptera</taxon>
        <taxon>Endopterygota</taxon>
        <taxon>Coleoptera</taxon>
        <taxon>Polyphaga</taxon>
        <taxon>Cucujiformia</taxon>
        <taxon>Curculionidae</taxon>
        <taxon>Ceutorhynchinae</taxon>
        <taxon>Ceutorhynchus</taxon>
    </lineage>
</organism>
<feature type="domain" description="C2H2-type" evidence="7">
    <location>
        <begin position="311"/>
        <end position="334"/>
    </location>
</feature>
<keyword evidence="2" id="KW-0677">Repeat</keyword>
<dbReference type="GO" id="GO:0000981">
    <property type="term" value="F:DNA-binding transcription factor activity, RNA polymerase II-specific"/>
    <property type="evidence" value="ECO:0007669"/>
    <property type="project" value="TreeGrafter"/>
</dbReference>
<feature type="compositionally biased region" description="Basic and acidic residues" evidence="6">
    <location>
        <begin position="246"/>
        <end position="259"/>
    </location>
</feature>
<dbReference type="FunFam" id="3.30.160.60:FF:000100">
    <property type="entry name" value="Zinc finger 45-like"/>
    <property type="match status" value="1"/>
</dbReference>
<keyword evidence="3 5" id="KW-0863">Zinc-finger</keyword>
<reference evidence="8" key="1">
    <citation type="submission" date="2022-01" db="EMBL/GenBank/DDBJ databases">
        <authorList>
            <person name="King R."/>
        </authorList>
    </citation>
    <scope>NUCLEOTIDE SEQUENCE</scope>
</reference>
<dbReference type="FunFam" id="3.30.160.60:FF:000072">
    <property type="entry name" value="zinc finger protein 143 isoform X1"/>
    <property type="match status" value="1"/>
</dbReference>
<sequence>MNRTRRAGQKPPIVDQISQIIIYDKPNKPQVPKEILKQSRKVKLGQGDIVLTRQDSPVEFVKRNVKRERENDDIEEVVNIKTENFASLSQDYETVSTEDPQLEDLPDDPPTFKKPRGRPKQIESTKKQKCTVLNFIMRHPINPDITMGSDASYDAVDNNDQSQRPARLRRRPARFNYAENEAEEHYTIDTSSVLKSTKHSQLSITPVYRSEQIEEEDNVDNEVPTSEKNDKPTKKPAKKLPAKKANKQDLQKKPDKLPKNIKKEVEEQDEQVLNTSHEDLYESEDSRREWMPKELVELKQQHIMKSTKDNHKCKFCSKTFSTYYGLRKHRVIDHDDMGNVGKKCENYVATEETDEMSKEDSDVDEESRREWMPQDYADYKVKHSLNKQKKNGLRYNCKICLLKFSTYYQFSKHKLEHEQKANPYECKYCPEQFNDIDIFLAHNRVHQGKDPYPCKKCSKTFDNKKDYDVHMSVHVLKKAPALPKRYRCDICNKEFAKLGDVERHTRVHTGEKPAECNICHKRFQQHHNLTKHLLIHLHVKPFLCEICNKKFGRIDVLNRHLLTHSIEKPFKCELCHKGFIRHHQLTNHNGKAHPEIDFDDENAIMLESMTEEEMVM</sequence>
<feature type="region of interest" description="Disordered" evidence="6">
    <location>
        <begin position="191"/>
        <end position="259"/>
    </location>
</feature>
<evidence type="ECO:0000256" key="1">
    <source>
        <dbReference type="ARBA" id="ARBA00022723"/>
    </source>
</evidence>
<dbReference type="Proteomes" id="UP001152799">
    <property type="component" value="Chromosome 10"/>
</dbReference>
<feature type="compositionally biased region" description="Polar residues" evidence="6">
    <location>
        <begin position="191"/>
        <end position="204"/>
    </location>
</feature>
<dbReference type="AlphaFoldDB" id="A0A9N9MG90"/>
<feature type="domain" description="C2H2-type" evidence="7">
    <location>
        <begin position="570"/>
        <end position="593"/>
    </location>
</feature>
<dbReference type="Pfam" id="PF00096">
    <property type="entry name" value="zf-C2H2"/>
    <property type="match status" value="3"/>
</dbReference>
<feature type="domain" description="C2H2-type" evidence="7">
    <location>
        <begin position="452"/>
        <end position="479"/>
    </location>
</feature>
<feature type="domain" description="C2H2-type" evidence="7">
    <location>
        <begin position="514"/>
        <end position="541"/>
    </location>
</feature>
<dbReference type="EMBL" id="OU892286">
    <property type="protein sequence ID" value="CAG9761433.1"/>
    <property type="molecule type" value="Genomic_DNA"/>
</dbReference>
<gene>
    <name evidence="8" type="ORF">CEUTPL_LOCUS2136</name>
</gene>
<name>A0A9N9MG90_9CUCU</name>
<dbReference type="InterPro" id="IPR013087">
    <property type="entry name" value="Znf_C2H2_type"/>
</dbReference>
<evidence type="ECO:0000256" key="3">
    <source>
        <dbReference type="ARBA" id="ARBA00022771"/>
    </source>
</evidence>
<keyword evidence="4" id="KW-0862">Zinc</keyword>
<proteinExistence type="predicted"/>
<feature type="domain" description="C2H2-type" evidence="7">
    <location>
        <begin position="424"/>
        <end position="451"/>
    </location>
</feature>
<dbReference type="OrthoDB" id="6077919at2759"/>
<feature type="region of interest" description="Disordered" evidence="6">
    <location>
        <begin position="89"/>
        <end position="127"/>
    </location>
</feature>
<dbReference type="PROSITE" id="PS50157">
    <property type="entry name" value="ZINC_FINGER_C2H2_2"/>
    <property type="match status" value="7"/>
</dbReference>
<evidence type="ECO:0000256" key="6">
    <source>
        <dbReference type="SAM" id="MobiDB-lite"/>
    </source>
</evidence>
<dbReference type="PANTHER" id="PTHR24409:SF295">
    <property type="entry name" value="AZ2-RELATED"/>
    <property type="match status" value="1"/>
</dbReference>
<feature type="region of interest" description="Disordered" evidence="6">
    <location>
        <begin position="146"/>
        <end position="174"/>
    </location>
</feature>
<evidence type="ECO:0000313" key="8">
    <source>
        <dbReference type="EMBL" id="CAG9761433.1"/>
    </source>
</evidence>
<evidence type="ECO:0000256" key="4">
    <source>
        <dbReference type="ARBA" id="ARBA00022833"/>
    </source>
</evidence>
<dbReference type="SUPFAM" id="SSF57667">
    <property type="entry name" value="beta-beta-alpha zinc fingers"/>
    <property type="match status" value="3"/>
</dbReference>
<dbReference type="GO" id="GO:0008270">
    <property type="term" value="F:zinc ion binding"/>
    <property type="evidence" value="ECO:0007669"/>
    <property type="project" value="UniProtKB-KW"/>
</dbReference>
<keyword evidence="1" id="KW-0479">Metal-binding</keyword>
<evidence type="ECO:0000256" key="5">
    <source>
        <dbReference type="PROSITE-ProRule" id="PRU00042"/>
    </source>
</evidence>
<dbReference type="InterPro" id="IPR036236">
    <property type="entry name" value="Znf_C2H2_sf"/>
</dbReference>
<dbReference type="Pfam" id="PF13912">
    <property type="entry name" value="zf-C2H2_6"/>
    <property type="match status" value="3"/>
</dbReference>
<accession>A0A9N9MG90</accession>
<evidence type="ECO:0000313" key="9">
    <source>
        <dbReference type="Proteomes" id="UP001152799"/>
    </source>
</evidence>
<keyword evidence="9" id="KW-1185">Reference proteome</keyword>
<protein>
    <recommendedName>
        <fullName evidence="7">C2H2-type domain-containing protein</fullName>
    </recommendedName>
</protein>
<dbReference type="PANTHER" id="PTHR24409">
    <property type="entry name" value="ZINC FINGER PROTEIN 142"/>
    <property type="match status" value="1"/>
</dbReference>
<dbReference type="SMART" id="SM00355">
    <property type="entry name" value="ZnF_C2H2"/>
    <property type="match status" value="8"/>
</dbReference>
<feature type="domain" description="C2H2-type" evidence="7">
    <location>
        <begin position="486"/>
        <end position="513"/>
    </location>
</feature>
<feature type="compositionally biased region" description="Basic residues" evidence="6">
    <location>
        <begin position="234"/>
        <end position="245"/>
    </location>
</feature>
<dbReference type="GO" id="GO:0000977">
    <property type="term" value="F:RNA polymerase II transcription regulatory region sequence-specific DNA binding"/>
    <property type="evidence" value="ECO:0007669"/>
    <property type="project" value="TreeGrafter"/>
</dbReference>
<feature type="domain" description="C2H2-type" evidence="7">
    <location>
        <begin position="542"/>
        <end position="569"/>
    </location>
</feature>
<evidence type="ECO:0000256" key="2">
    <source>
        <dbReference type="ARBA" id="ARBA00022737"/>
    </source>
</evidence>
<dbReference type="Gene3D" id="3.30.160.60">
    <property type="entry name" value="Classic Zinc Finger"/>
    <property type="match status" value="6"/>
</dbReference>